<dbReference type="GO" id="GO:0005509">
    <property type="term" value="F:calcium ion binding"/>
    <property type="evidence" value="ECO:0007669"/>
    <property type="project" value="InterPro"/>
</dbReference>
<evidence type="ECO:0000256" key="5">
    <source>
        <dbReference type="SAM" id="MobiDB-lite"/>
    </source>
</evidence>
<feature type="compositionally biased region" description="Low complexity" evidence="5">
    <location>
        <begin position="428"/>
        <end position="452"/>
    </location>
</feature>
<evidence type="ECO:0000256" key="2">
    <source>
        <dbReference type="ARBA" id="ARBA00022525"/>
    </source>
</evidence>
<gene>
    <name evidence="6" type="ORF">CTOB1V02_LOCUS4432</name>
</gene>
<comment type="subcellular location">
    <subcellularLocation>
        <location evidence="1">Secreted</location>
    </subcellularLocation>
</comment>
<organism evidence="6">
    <name type="scientific">Cyprideis torosa</name>
    <dbReference type="NCBI Taxonomy" id="163714"/>
    <lineage>
        <taxon>Eukaryota</taxon>
        <taxon>Metazoa</taxon>
        <taxon>Ecdysozoa</taxon>
        <taxon>Arthropoda</taxon>
        <taxon>Crustacea</taxon>
        <taxon>Oligostraca</taxon>
        <taxon>Ostracoda</taxon>
        <taxon>Podocopa</taxon>
        <taxon>Podocopida</taxon>
        <taxon>Cytherocopina</taxon>
        <taxon>Cytheroidea</taxon>
        <taxon>Cytherideidae</taxon>
        <taxon>Cyprideis</taxon>
    </lineage>
</organism>
<dbReference type="Pfam" id="PF13145">
    <property type="entry name" value="Rotamase_2"/>
    <property type="match status" value="1"/>
</dbReference>
<feature type="compositionally biased region" description="Polar residues" evidence="5">
    <location>
        <begin position="417"/>
        <end position="427"/>
    </location>
</feature>
<feature type="compositionally biased region" description="Low complexity" evidence="5">
    <location>
        <begin position="484"/>
        <end position="506"/>
    </location>
</feature>
<evidence type="ECO:0000256" key="4">
    <source>
        <dbReference type="ARBA" id="ARBA00022837"/>
    </source>
</evidence>
<feature type="region of interest" description="Disordered" evidence="5">
    <location>
        <begin position="1"/>
        <end position="23"/>
    </location>
</feature>
<dbReference type="EMBL" id="OB660847">
    <property type="protein sequence ID" value="CAD7226514.1"/>
    <property type="molecule type" value="Genomic_DNA"/>
</dbReference>
<dbReference type="SUPFAM" id="SSF103647">
    <property type="entry name" value="TSP type-3 repeat"/>
    <property type="match status" value="2"/>
</dbReference>
<dbReference type="InterPro" id="IPR028974">
    <property type="entry name" value="TSP_type-3_rpt"/>
</dbReference>
<dbReference type="InterPro" id="IPR053180">
    <property type="entry name" value="Ca-binding_acidic-repeat"/>
</dbReference>
<evidence type="ECO:0000256" key="1">
    <source>
        <dbReference type="ARBA" id="ARBA00004613"/>
    </source>
</evidence>
<protein>
    <submittedName>
        <fullName evidence="6">Uncharacterized protein</fullName>
    </submittedName>
</protein>
<dbReference type="InterPro" id="IPR027304">
    <property type="entry name" value="Trigger_fact/SurA_dom_sf"/>
</dbReference>
<dbReference type="PANTHER" id="PTHR37467">
    <property type="entry name" value="EXPORTED CALCIUM-BINDING GLYCOPROTEIN-RELATED"/>
    <property type="match status" value="1"/>
</dbReference>
<dbReference type="InterPro" id="IPR000297">
    <property type="entry name" value="PPIase_PpiC"/>
</dbReference>
<feature type="compositionally biased region" description="Acidic residues" evidence="5">
    <location>
        <begin position="384"/>
        <end position="396"/>
    </location>
</feature>
<dbReference type="Pfam" id="PF18884">
    <property type="entry name" value="TSP3_bac"/>
    <property type="match status" value="5"/>
</dbReference>
<dbReference type="GO" id="GO:0003755">
    <property type="term" value="F:peptidyl-prolyl cis-trans isomerase activity"/>
    <property type="evidence" value="ECO:0007669"/>
    <property type="project" value="InterPro"/>
</dbReference>
<name>A0A7R8ZJS7_9CRUS</name>
<sequence length="546" mass="58978">MLLTLGACSKNDTPTPPAEPAPAAPEVTMGWLDPNEELLATVNGSVIGSDDLSVYMARTIGSDYRAVSDPQIEQRVLESLVASRAIALTELAQMPLEERLLLEKRVAQFREELLVKRYLLENAKPNTISNEDIKQYYDNNPQEFAGREERRYELLTISPQDYKKDSELAIDLISRGKTSHNWSELANQEAASSTQGSTVKLQHNTLTLTLDDKPSLSAIDKVVASLTIGEMSRVVFEAGAPYIVRLLDIKQEPAKSLEQARSEISKRLLPASIKKSVKAINRTTYSKGTAIKISFDDAAGYRGDWVGIFSVKAGAKSRSPLLWLRTDGTRGSGTSGITSGELSFSSNTLKVGKNYEARLYFNNVDGVIKAKSAPFRIADKDTVTDSDGDGLSDDLELANGLDPNDPTDAAKDFDNDGLSNSDELLTHNTDPNNPDTDADGLTDGLELTLGLDPLKTDTDGNGTPDALEDTDGDGLTNALEVENGLDPNDAADAALDNDNDGLSNSDELLIHNTDPNNADTDGDQLPDGLELALNLNPLVFLSLPLP</sequence>
<dbReference type="SUPFAM" id="SSF109998">
    <property type="entry name" value="Triger factor/SurA peptide-binding domain-like"/>
    <property type="match status" value="1"/>
</dbReference>
<evidence type="ECO:0000256" key="3">
    <source>
        <dbReference type="ARBA" id="ARBA00022729"/>
    </source>
</evidence>
<accession>A0A7R8ZJS7</accession>
<proteinExistence type="predicted"/>
<keyword evidence="3" id="KW-0732">Signal</keyword>
<reference evidence="6" key="1">
    <citation type="submission" date="2020-11" db="EMBL/GenBank/DDBJ databases">
        <authorList>
            <person name="Tran Van P."/>
        </authorList>
    </citation>
    <scope>NUCLEOTIDE SEQUENCE</scope>
</reference>
<evidence type="ECO:0000313" key="6">
    <source>
        <dbReference type="EMBL" id="CAD7226514.1"/>
    </source>
</evidence>
<feature type="compositionally biased region" description="Pro residues" evidence="5">
    <location>
        <begin position="14"/>
        <end position="23"/>
    </location>
</feature>
<keyword evidence="2" id="KW-0964">Secreted</keyword>
<dbReference type="PANTHER" id="PTHR37467:SF1">
    <property type="entry name" value="EXPORTED CALCIUM-BINDING GLYCOPROTEIN"/>
    <property type="match status" value="1"/>
</dbReference>
<dbReference type="AlphaFoldDB" id="A0A7R8ZJS7"/>
<dbReference type="Gene3D" id="6.10.140.970">
    <property type="match status" value="1"/>
</dbReference>
<feature type="region of interest" description="Disordered" evidence="5">
    <location>
        <begin position="380"/>
        <end position="506"/>
    </location>
</feature>
<keyword evidence="4" id="KW-0106">Calcium</keyword>
<dbReference type="InterPro" id="IPR059100">
    <property type="entry name" value="TSP3_bac"/>
</dbReference>